<name>A0A9P0CKX5_9CUCU</name>
<evidence type="ECO:0000313" key="2">
    <source>
        <dbReference type="Proteomes" id="UP001153636"/>
    </source>
</evidence>
<gene>
    <name evidence="1" type="ORF">PSYICH_LOCUS2327</name>
</gene>
<dbReference type="Proteomes" id="UP001153636">
    <property type="component" value="Chromosome 11"/>
</dbReference>
<dbReference type="OrthoDB" id="6781356at2759"/>
<proteinExistence type="predicted"/>
<dbReference type="EMBL" id="OV651823">
    <property type="protein sequence ID" value="CAH1101710.1"/>
    <property type="molecule type" value="Genomic_DNA"/>
</dbReference>
<organism evidence="1 2">
    <name type="scientific">Psylliodes chrysocephalus</name>
    <dbReference type="NCBI Taxonomy" id="3402493"/>
    <lineage>
        <taxon>Eukaryota</taxon>
        <taxon>Metazoa</taxon>
        <taxon>Ecdysozoa</taxon>
        <taxon>Arthropoda</taxon>
        <taxon>Hexapoda</taxon>
        <taxon>Insecta</taxon>
        <taxon>Pterygota</taxon>
        <taxon>Neoptera</taxon>
        <taxon>Endopterygota</taxon>
        <taxon>Coleoptera</taxon>
        <taxon>Polyphaga</taxon>
        <taxon>Cucujiformia</taxon>
        <taxon>Chrysomeloidea</taxon>
        <taxon>Chrysomelidae</taxon>
        <taxon>Galerucinae</taxon>
        <taxon>Alticini</taxon>
        <taxon>Psylliodes</taxon>
    </lineage>
</organism>
<reference evidence="1" key="1">
    <citation type="submission" date="2022-01" db="EMBL/GenBank/DDBJ databases">
        <authorList>
            <person name="King R."/>
        </authorList>
    </citation>
    <scope>NUCLEOTIDE SEQUENCE</scope>
</reference>
<accession>A0A9P0CKX5</accession>
<sequence>MLEIFEMLRNCIRKSLIDIKSEINFTKDELKLLSSTILALQPVKAAVEQLCCEDVNLFISDITLKFMIDVLTSQKTVLSIELKEALLDRIKDRRTIYSDVLQYLHNPFPEESSGEDYGVFNKTS</sequence>
<evidence type="ECO:0000313" key="1">
    <source>
        <dbReference type="EMBL" id="CAH1101710.1"/>
    </source>
</evidence>
<keyword evidence="2" id="KW-1185">Reference proteome</keyword>
<dbReference type="AlphaFoldDB" id="A0A9P0CKX5"/>
<protein>
    <submittedName>
        <fullName evidence="1">Uncharacterized protein</fullName>
    </submittedName>
</protein>